<dbReference type="KEGG" id="ppsc:EHS13_30650"/>
<dbReference type="GO" id="GO:0005829">
    <property type="term" value="C:cytosol"/>
    <property type="evidence" value="ECO:0007669"/>
    <property type="project" value="TreeGrafter"/>
</dbReference>
<sequence length="146" mass="16181">MKMSRINQIGPARFGIAVHALIWLAQTGEVLSSVTLANQVNSHATFLRRIMALLAQFTIVDSREGRDGGYYLKIPANKLTLAEIYMAVKGSESDEEIAEECGEAGKQLDSNLEAVMLEVEQKTIEVLQQYTLSDLMKDVDFSNKAK</sequence>
<dbReference type="PROSITE" id="PS51197">
    <property type="entry name" value="HTH_RRF2_2"/>
    <property type="match status" value="1"/>
</dbReference>
<keyword evidence="2" id="KW-1185">Reference proteome</keyword>
<dbReference type="SUPFAM" id="SSF46785">
    <property type="entry name" value="Winged helix' DNA-binding domain"/>
    <property type="match status" value="1"/>
</dbReference>
<evidence type="ECO:0000313" key="2">
    <source>
        <dbReference type="Proteomes" id="UP000426246"/>
    </source>
</evidence>
<organism evidence="1 2">
    <name type="scientific">Paenibacillus psychroresistens</name>
    <dbReference type="NCBI Taxonomy" id="1778678"/>
    <lineage>
        <taxon>Bacteria</taxon>
        <taxon>Bacillati</taxon>
        <taxon>Bacillota</taxon>
        <taxon>Bacilli</taxon>
        <taxon>Bacillales</taxon>
        <taxon>Paenibacillaceae</taxon>
        <taxon>Paenibacillus</taxon>
    </lineage>
</organism>
<proteinExistence type="predicted"/>
<gene>
    <name evidence="1" type="ORF">EHS13_30650</name>
</gene>
<accession>A0A6B8RUW7</accession>
<dbReference type="Pfam" id="PF02082">
    <property type="entry name" value="Rrf2"/>
    <property type="match status" value="1"/>
</dbReference>
<protein>
    <submittedName>
        <fullName evidence="1">Rrf2 family transcriptional regulator</fullName>
    </submittedName>
</protein>
<dbReference type="GO" id="GO:0003700">
    <property type="term" value="F:DNA-binding transcription factor activity"/>
    <property type="evidence" value="ECO:0007669"/>
    <property type="project" value="TreeGrafter"/>
</dbReference>
<dbReference type="InterPro" id="IPR036388">
    <property type="entry name" value="WH-like_DNA-bd_sf"/>
</dbReference>
<dbReference type="Proteomes" id="UP000426246">
    <property type="component" value="Chromosome"/>
</dbReference>
<reference evidence="2" key="1">
    <citation type="submission" date="2018-11" db="EMBL/GenBank/DDBJ databases">
        <title>Complete genome sequence of Paenibacillus sp. ML311-T8.</title>
        <authorList>
            <person name="Nam Y.-D."/>
            <person name="Kang J."/>
            <person name="Chung W.-H."/>
            <person name="Park Y.S."/>
        </authorList>
    </citation>
    <scope>NUCLEOTIDE SEQUENCE [LARGE SCALE GENOMIC DNA]</scope>
    <source>
        <strain evidence="2">ML311-T8</strain>
    </source>
</reference>
<dbReference type="InterPro" id="IPR000944">
    <property type="entry name" value="Tscrpt_reg_Rrf2"/>
</dbReference>
<dbReference type="AlphaFoldDB" id="A0A6B8RUW7"/>
<evidence type="ECO:0000313" key="1">
    <source>
        <dbReference type="EMBL" id="QGQ98928.1"/>
    </source>
</evidence>
<dbReference type="PANTHER" id="PTHR33221:SF15">
    <property type="entry name" value="HTH-TYPE TRANSCRIPTIONAL REGULATOR YWGB-RELATED"/>
    <property type="match status" value="1"/>
</dbReference>
<dbReference type="InterPro" id="IPR036390">
    <property type="entry name" value="WH_DNA-bd_sf"/>
</dbReference>
<dbReference type="OrthoDB" id="32510at2"/>
<dbReference type="EMBL" id="CP034235">
    <property type="protein sequence ID" value="QGQ98928.1"/>
    <property type="molecule type" value="Genomic_DNA"/>
</dbReference>
<dbReference type="RefSeq" id="WP_155704034.1">
    <property type="nucleotide sequence ID" value="NZ_CP034235.1"/>
</dbReference>
<dbReference type="Gene3D" id="1.10.10.10">
    <property type="entry name" value="Winged helix-like DNA-binding domain superfamily/Winged helix DNA-binding domain"/>
    <property type="match status" value="1"/>
</dbReference>
<dbReference type="PANTHER" id="PTHR33221">
    <property type="entry name" value="WINGED HELIX-TURN-HELIX TRANSCRIPTIONAL REGULATOR, RRF2 FAMILY"/>
    <property type="match status" value="1"/>
</dbReference>
<name>A0A6B8RUW7_9BACL</name>